<feature type="compositionally biased region" description="Polar residues" evidence="1">
    <location>
        <begin position="76"/>
        <end position="133"/>
    </location>
</feature>
<dbReference type="Pfam" id="PF14420">
    <property type="entry name" value="Clr5"/>
    <property type="match status" value="1"/>
</dbReference>
<proteinExistence type="predicted"/>
<dbReference type="InterPro" id="IPR025676">
    <property type="entry name" value="Clr5_dom"/>
</dbReference>
<sequence>MLFKFLSTSQPRAPRIKKEEWEKHKEDIVREYTENDLAYMVEWMARNRNFTASAKQFEHQLNRWKVRKYRKGAVNGQSLSGASTSCDANRPSPNALQSVASTPSSATNTADGQQSTPARSDPRSSVTADTALSGTEVIAEPDTAAHPTEMEAPQGSYDASSHNTSTPVVMQVTHIPVPGIPNVISHSVWSFEEERPAPQPPVESQEINVPVHDPTLAPSRMSPSTRSFISLAGRLSRLKRPKPTPSMDSMTPGNDQMDRKRARLSRASSSSSLSSAMSSLRLGSRLSMSSRRTFTIPAESNVADKDVSMRTFGARGSMDFPPTPPLLPDFAHWPEDDGLVYTVEGADEEFSSVRIRAVQRSTTTFSVRQLQLPVVDVRLPPISELPLRESPLRELPLH</sequence>
<evidence type="ECO:0000259" key="2">
    <source>
        <dbReference type="Pfam" id="PF14420"/>
    </source>
</evidence>
<feature type="region of interest" description="Disordered" evidence="1">
    <location>
        <begin position="76"/>
        <end position="164"/>
    </location>
</feature>
<evidence type="ECO:0000313" key="4">
    <source>
        <dbReference type="Proteomes" id="UP000799640"/>
    </source>
</evidence>
<evidence type="ECO:0000256" key="1">
    <source>
        <dbReference type="SAM" id="MobiDB-lite"/>
    </source>
</evidence>
<gene>
    <name evidence="3" type="ORF">EJ06DRAFT_550380</name>
</gene>
<dbReference type="OrthoDB" id="10671215at2759"/>
<protein>
    <recommendedName>
        <fullName evidence="2">Clr5 domain-containing protein</fullName>
    </recommendedName>
</protein>
<keyword evidence="4" id="KW-1185">Reference proteome</keyword>
<feature type="domain" description="Clr5" evidence="2">
    <location>
        <begin position="18"/>
        <end position="68"/>
    </location>
</feature>
<accession>A0A6G1HR20</accession>
<organism evidence="3 4">
    <name type="scientific">Trichodelitschia bisporula</name>
    <dbReference type="NCBI Taxonomy" id="703511"/>
    <lineage>
        <taxon>Eukaryota</taxon>
        <taxon>Fungi</taxon>
        <taxon>Dikarya</taxon>
        <taxon>Ascomycota</taxon>
        <taxon>Pezizomycotina</taxon>
        <taxon>Dothideomycetes</taxon>
        <taxon>Dothideomycetes incertae sedis</taxon>
        <taxon>Phaeotrichales</taxon>
        <taxon>Phaeotrichaceae</taxon>
        <taxon>Trichodelitschia</taxon>
    </lineage>
</organism>
<dbReference type="AlphaFoldDB" id="A0A6G1HR20"/>
<feature type="region of interest" description="Disordered" evidence="1">
    <location>
        <begin position="236"/>
        <end position="281"/>
    </location>
</feature>
<feature type="compositionally biased region" description="Low complexity" evidence="1">
    <location>
        <begin position="265"/>
        <end position="281"/>
    </location>
</feature>
<name>A0A6G1HR20_9PEZI</name>
<dbReference type="EMBL" id="ML996700">
    <property type="protein sequence ID" value="KAF2398442.1"/>
    <property type="molecule type" value="Genomic_DNA"/>
</dbReference>
<evidence type="ECO:0000313" key="3">
    <source>
        <dbReference type="EMBL" id="KAF2398442.1"/>
    </source>
</evidence>
<reference evidence="3" key="1">
    <citation type="journal article" date="2020" name="Stud. Mycol.">
        <title>101 Dothideomycetes genomes: a test case for predicting lifestyles and emergence of pathogens.</title>
        <authorList>
            <person name="Haridas S."/>
            <person name="Albert R."/>
            <person name="Binder M."/>
            <person name="Bloem J."/>
            <person name="Labutti K."/>
            <person name="Salamov A."/>
            <person name="Andreopoulos B."/>
            <person name="Baker S."/>
            <person name="Barry K."/>
            <person name="Bills G."/>
            <person name="Bluhm B."/>
            <person name="Cannon C."/>
            <person name="Castanera R."/>
            <person name="Culley D."/>
            <person name="Daum C."/>
            <person name="Ezra D."/>
            <person name="Gonzalez J."/>
            <person name="Henrissat B."/>
            <person name="Kuo A."/>
            <person name="Liang C."/>
            <person name="Lipzen A."/>
            <person name="Lutzoni F."/>
            <person name="Magnuson J."/>
            <person name="Mondo S."/>
            <person name="Nolan M."/>
            <person name="Ohm R."/>
            <person name="Pangilinan J."/>
            <person name="Park H.-J."/>
            <person name="Ramirez L."/>
            <person name="Alfaro M."/>
            <person name="Sun H."/>
            <person name="Tritt A."/>
            <person name="Yoshinaga Y."/>
            <person name="Zwiers L.-H."/>
            <person name="Turgeon B."/>
            <person name="Goodwin S."/>
            <person name="Spatafora J."/>
            <person name="Crous P."/>
            <person name="Grigoriev I."/>
        </authorList>
    </citation>
    <scope>NUCLEOTIDE SEQUENCE</scope>
    <source>
        <strain evidence="3">CBS 262.69</strain>
    </source>
</reference>
<dbReference type="Proteomes" id="UP000799640">
    <property type="component" value="Unassembled WGS sequence"/>
</dbReference>